<name>A0ABU8I4D0_9SPHI</name>
<sequence length="232" mass="26648">MMVKHLIGIILIFLGSIFAVQAQLAVISSQDGYANVRAEGNNKAKVIDKLDKFTVILFDEEFMHEKKNADWIPVQYIDQKNRNNLGNGNIDLKAGYLHKSQFKIMDALPSANPQEFKFLVETQTFNISNKKIEYYPQSQSPVKINGQFYFGGDCGLPKTEVKSMRAMFNKKNIQVPMNYIWGILHANKNYEAKKFDGHYFVKQEIGDGGCFSFLVWEFSDTGLQQRFVGWNY</sequence>
<keyword evidence="2" id="KW-1185">Reference proteome</keyword>
<dbReference type="RefSeq" id="WP_336557448.1">
    <property type="nucleotide sequence ID" value="NZ_JAYLLN010000010.1"/>
</dbReference>
<gene>
    <name evidence="1" type="ORF">VJ786_06060</name>
</gene>
<accession>A0ABU8I4D0</accession>
<reference evidence="1 2" key="1">
    <citation type="submission" date="2024-01" db="EMBL/GenBank/DDBJ databases">
        <title>Sphingobacterium tenebrionis sp. nov., a novel endophyte isolated from tenebrio molitor intestines.</title>
        <authorList>
            <person name="Zhang C."/>
        </authorList>
    </citation>
    <scope>NUCLEOTIDE SEQUENCE [LARGE SCALE GENOMIC DNA]</scope>
    <source>
        <strain evidence="1 2">PU5-4</strain>
    </source>
</reference>
<evidence type="ECO:0000313" key="1">
    <source>
        <dbReference type="EMBL" id="MEI5984463.1"/>
    </source>
</evidence>
<dbReference type="EMBL" id="JAYLLN010000010">
    <property type="protein sequence ID" value="MEI5984463.1"/>
    <property type="molecule type" value="Genomic_DNA"/>
</dbReference>
<organism evidence="1 2">
    <name type="scientific">Sphingobacterium tenebrionis</name>
    <dbReference type="NCBI Taxonomy" id="3111775"/>
    <lineage>
        <taxon>Bacteria</taxon>
        <taxon>Pseudomonadati</taxon>
        <taxon>Bacteroidota</taxon>
        <taxon>Sphingobacteriia</taxon>
        <taxon>Sphingobacteriales</taxon>
        <taxon>Sphingobacteriaceae</taxon>
        <taxon>Sphingobacterium</taxon>
    </lineage>
</organism>
<dbReference type="Proteomes" id="UP001363035">
    <property type="component" value="Unassembled WGS sequence"/>
</dbReference>
<proteinExistence type="predicted"/>
<evidence type="ECO:0000313" key="2">
    <source>
        <dbReference type="Proteomes" id="UP001363035"/>
    </source>
</evidence>
<comment type="caution">
    <text evidence="1">The sequence shown here is derived from an EMBL/GenBank/DDBJ whole genome shotgun (WGS) entry which is preliminary data.</text>
</comment>
<evidence type="ECO:0008006" key="3">
    <source>
        <dbReference type="Google" id="ProtNLM"/>
    </source>
</evidence>
<protein>
    <recommendedName>
        <fullName evidence="3">SH3 domain-containing protein</fullName>
    </recommendedName>
</protein>